<keyword evidence="4" id="KW-0520">NAD</keyword>
<dbReference type="SUPFAM" id="SSF53720">
    <property type="entry name" value="ALDH-like"/>
    <property type="match status" value="1"/>
</dbReference>
<dbReference type="InterPro" id="IPR016162">
    <property type="entry name" value="Ald_DH_N"/>
</dbReference>
<evidence type="ECO:0000256" key="3">
    <source>
        <dbReference type="ARBA" id="ARBA00023002"/>
    </source>
</evidence>
<dbReference type="InterPro" id="IPR015590">
    <property type="entry name" value="Aldehyde_DH_dom"/>
</dbReference>
<evidence type="ECO:0000256" key="8">
    <source>
        <dbReference type="RuleBase" id="RU003345"/>
    </source>
</evidence>
<dbReference type="Gene3D" id="3.40.309.10">
    <property type="entry name" value="Aldehyde Dehydrogenase, Chain A, domain 2"/>
    <property type="match status" value="1"/>
</dbReference>
<dbReference type="InterPro" id="IPR016160">
    <property type="entry name" value="Ald_DH_CS_CYS"/>
</dbReference>
<dbReference type="PANTHER" id="PTHR42804">
    <property type="entry name" value="ALDEHYDE DEHYDROGENASE"/>
    <property type="match status" value="1"/>
</dbReference>
<dbReference type="PROSITE" id="PS00687">
    <property type="entry name" value="ALDEHYDE_DEHYDR_GLU"/>
    <property type="match status" value="1"/>
</dbReference>
<dbReference type="GO" id="GO:0004029">
    <property type="term" value="F:aldehyde dehydrogenase (NAD+) activity"/>
    <property type="evidence" value="ECO:0007669"/>
    <property type="project" value="UniProtKB-EC"/>
</dbReference>
<keyword evidence="11" id="KW-1185">Reference proteome</keyword>
<dbReference type="GO" id="GO:0043824">
    <property type="term" value="F:succinylglutamate-semialdehyde dehydrogenase activity"/>
    <property type="evidence" value="ECO:0007669"/>
    <property type="project" value="InterPro"/>
</dbReference>
<feature type="active site" evidence="7">
    <location>
        <position position="251"/>
    </location>
</feature>
<comment type="similarity">
    <text evidence="1 8">Belongs to the aldehyde dehydrogenase family.</text>
</comment>
<dbReference type="CDD" id="cd07095">
    <property type="entry name" value="ALDH_SGSD_AstD"/>
    <property type="match status" value="1"/>
</dbReference>
<comment type="catalytic activity">
    <reaction evidence="6">
        <text>an aldehyde + NAD(+) + H2O = a carboxylate + NADH + 2 H(+)</text>
        <dbReference type="Rhea" id="RHEA:16185"/>
        <dbReference type="ChEBI" id="CHEBI:15377"/>
        <dbReference type="ChEBI" id="CHEBI:15378"/>
        <dbReference type="ChEBI" id="CHEBI:17478"/>
        <dbReference type="ChEBI" id="CHEBI:29067"/>
        <dbReference type="ChEBI" id="CHEBI:57540"/>
        <dbReference type="ChEBI" id="CHEBI:57945"/>
        <dbReference type="EC" id="1.2.1.3"/>
    </reaction>
</comment>
<dbReference type="AlphaFoldDB" id="A0A433JLC3"/>
<evidence type="ECO:0000313" key="10">
    <source>
        <dbReference type="EMBL" id="RUQ89778.1"/>
    </source>
</evidence>
<keyword evidence="3 8" id="KW-0560">Oxidoreductase</keyword>
<dbReference type="NCBIfam" id="NF006992">
    <property type="entry name" value="PRK09457.1"/>
    <property type="match status" value="1"/>
</dbReference>
<dbReference type="PROSITE" id="PS00070">
    <property type="entry name" value="ALDEHYDE_DEHYDR_CYS"/>
    <property type="match status" value="1"/>
</dbReference>
<evidence type="ECO:0000256" key="6">
    <source>
        <dbReference type="ARBA" id="ARBA00049194"/>
    </source>
</evidence>
<dbReference type="InterPro" id="IPR029510">
    <property type="entry name" value="Ald_DH_CS_GLU"/>
</dbReference>
<dbReference type="GO" id="GO:0006527">
    <property type="term" value="P:L-arginine catabolic process"/>
    <property type="evidence" value="ECO:0007669"/>
    <property type="project" value="InterPro"/>
</dbReference>
<comment type="caution">
    <text evidence="10">The sequence shown here is derived from an EMBL/GenBank/DDBJ whole genome shotgun (WGS) entry which is preliminary data.</text>
</comment>
<dbReference type="RefSeq" id="WP_127111120.1">
    <property type="nucleotide sequence ID" value="NZ_RZGR01000006.1"/>
</dbReference>
<evidence type="ECO:0000256" key="5">
    <source>
        <dbReference type="ARBA" id="ARBA00024226"/>
    </source>
</evidence>
<keyword evidence="2" id="KW-0056">Arginine metabolism</keyword>
<evidence type="ECO:0000256" key="7">
    <source>
        <dbReference type="PROSITE-ProRule" id="PRU10007"/>
    </source>
</evidence>
<feature type="domain" description="Aldehyde dehydrogenase" evidence="9">
    <location>
        <begin position="20"/>
        <end position="463"/>
    </location>
</feature>
<reference evidence="10 11" key="1">
    <citation type="submission" date="2018-12" db="EMBL/GenBank/DDBJ databases">
        <title>Legionella sp,whole genome shotgun sequence.</title>
        <authorList>
            <person name="Wu H."/>
        </authorList>
    </citation>
    <scope>NUCLEOTIDE SEQUENCE [LARGE SCALE GENOMIC DNA]</scope>
    <source>
        <strain evidence="11">km714</strain>
    </source>
</reference>
<dbReference type="NCBIfam" id="TIGR03240">
    <property type="entry name" value="arg_catab_astD"/>
    <property type="match status" value="1"/>
</dbReference>
<protein>
    <recommendedName>
        <fullName evidence="5">aldehyde dehydrogenase (NAD(+))</fullName>
        <ecNumber evidence="5">1.2.1.3</ecNumber>
    </recommendedName>
</protein>
<evidence type="ECO:0000313" key="11">
    <source>
        <dbReference type="Proteomes" id="UP000288012"/>
    </source>
</evidence>
<dbReference type="FunFam" id="3.40.605.10:FF:000010">
    <property type="entry name" value="N-succinylglutamate 5-semialdehyde dehydrogenase"/>
    <property type="match status" value="1"/>
</dbReference>
<dbReference type="InterPro" id="IPR017649">
    <property type="entry name" value="SuccinylGlu_semiald_DH_AstD"/>
</dbReference>
<dbReference type="Pfam" id="PF00171">
    <property type="entry name" value="Aldedh"/>
    <property type="match status" value="1"/>
</dbReference>
<dbReference type="InterPro" id="IPR016163">
    <property type="entry name" value="Ald_DH_C"/>
</dbReference>
<evidence type="ECO:0000256" key="1">
    <source>
        <dbReference type="ARBA" id="ARBA00009986"/>
    </source>
</evidence>
<dbReference type="EC" id="1.2.1.3" evidence="5"/>
<dbReference type="InterPro" id="IPR016161">
    <property type="entry name" value="Ald_DH/histidinol_DH"/>
</dbReference>
<dbReference type="Gene3D" id="3.40.605.10">
    <property type="entry name" value="Aldehyde Dehydrogenase, Chain A, domain 1"/>
    <property type="match status" value="1"/>
</dbReference>
<organism evidence="10 11">
    <name type="scientific">Legionella septentrionalis</name>
    <dbReference type="NCBI Taxonomy" id="2498109"/>
    <lineage>
        <taxon>Bacteria</taxon>
        <taxon>Pseudomonadati</taxon>
        <taxon>Pseudomonadota</taxon>
        <taxon>Gammaproteobacteria</taxon>
        <taxon>Legionellales</taxon>
        <taxon>Legionellaceae</taxon>
        <taxon>Legionella</taxon>
    </lineage>
</organism>
<sequence>MINNLLKNKPSHYINGTFVAGTGMALDSINPANGSSVWQGRSAAHEEVSAAFAAARQALRHWANFPFAERVKRVQNFSQHVAAKRKQLAQLISLETGKPLWESDTEVNAVIGKISLSIKAYEERTAEKKVSNADATGHVRYKPHGVIAVLGPFNFPAHLSNGHIVPALLAGNTIIYKPSELTPGVAQLIAECWHDSDLPAGVFNCIQGEAQAAKTLLSQDIQGVFFTGSYQTGLKIHQQFSERPEVILALEMGGNNPLILDEVNNIKAALYYTLLSTLITAGQRCTCARRLLIPDSQKGDEFLAKFIKLCQQVKIGEFNEQPEPFMGPVIRYEHALSHLAAQKHLQEAGGIPLLPMTLLRENTGFLSPGIMDMSKVNNPPDTEIFAPFVQVYRYRDFDEALTLANQTRYGLAAGLLSDNEHHYQHFFATIRAGVLSLNRPTTGAASNLPFGGIGHSGNHRPSAYFAADYCAYPIASLEQSELQPPAQWLPGIPGDEIR</sequence>
<evidence type="ECO:0000256" key="4">
    <source>
        <dbReference type="ARBA" id="ARBA00023027"/>
    </source>
</evidence>
<name>A0A433JLC3_9GAMM</name>
<dbReference type="EMBL" id="RZGR01000006">
    <property type="protein sequence ID" value="RUQ89778.1"/>
    <property type="molecule type" value="Genomic_DNA"/>
</dbReference>
<proteinExistence type="inferred from homology"/>
<dbReference type="PANTHER" id="PTHR42804:SF1">
    <property type="entry name" value="ALDEHYDE DEHYDROGENASE-RELATED"/>
    <property type="match status" value="1"/>
</dbReference>
<evidence type="ECO:0000259" key="9">
    <source>
        <dbReference type="Pfam" id="PF00171"/>
    </source>
</evidence>
<dbReference type="Proteomes" id="UP000288012">
    <property type="component" value="Unassembled WGS sequence"/>
</dbReference>
<gene>
    <name evidence="10" type="primary">astD</name>
    <name evidence="10" type="ORF">EKM59_03195</name>
</gene>
<evidence type="ECO:0000256" key="2">
    <source>
        <dbReference type="ARBA" id="ARBA00022503"/>
    </source>
</evidence>
<accession>A0A433JLC3</accession>